<feature type="domain" description="Orc1-like AAA ATPase" evidence="1">
    <location>
        <begin position="67"/>
        <end position="218"/>
    </location>
</feature>
<accession>A0A0X2NIV7</accession>
<evidence type="ECO:0000313" key="3">
    <source>
        <dbReference type="Proteomes" id="UP000182498"/>
    </source>
</evidence>
<organism evidence="2 3">
    <name type="scientific">Corynebacterium variabile</name>
    <dbReference type="NCBI Taxonomy" id="1727"/>
    <lineage>
        <taxon>Bacteria</taxon>
        <taxon>Bacillati</taxon>
        <taxon>Actinomycetota</taxon>
        <taxon>Actinomycetes</taxon>
        <taxon>Mycobacteriales</taxon>
        <taxon>Corynebacteriaceae</taxon>
        <taxon>Corynebacterium</taxon>
    </lineage>
</organism>
<evidence type="ECO:0000259" key="1">
    <source>
        <dbReference type="Pfam" id="PF13191"/>
    </source>
</evidence>
<dbReference type="Pfam" id="PF13191">
    <property type="entry name" value="AAA_16"/>
    <property type="match status" value="1"/>
</dbReference>
<proteinExistence type="predicted"/>
<dbReference type="Gene3D" id="3.40.50.300">
    <property type="entry name" value="P-loop containing nucleotide triphosphate hydrolases"/>
    <property type="match status" value="1"/>
</dbReference>
<protein>
    <submittedName>
        <fullName evidence="2">AAA ATPase domain</fullName>
    </submittedName>
</protein>
<dbReference type="Proteomes" id="UP000182498">
    <property type="component" value="Unassembled WGS sequence"/>
</dbReference>
<keyword evidence="3" id="KW-1185">Reference proteome</keyword>
<dbReference type="InterPro" id="IPR041664">
    <property type="entry name" value="AAA_16"/>
</dbReference>
<dbReference type="AlphaFoldDB" id="A0A0X2NIV7"/>
<evidence type="ECO:0000313" key="2">
    <source>
        <dbReference type="EMBL" id="CUU65422.1"/>
    </source>
</evidence>
<dbReference type="EMBL" id="FAUH01000004">
    <property type="protein sequence ID" value="CUU65422.1"/>
    <property type="molecule type" value="Genomic_DNA"/>
</dbReference>
<dbReference type="PANTHER" id="PTHR34301:SF8">
    <property type="entry name" value="ATPASE DOMAIN-CONTAINING PROTEIN"/>
    <property type="match status" value="1"/>
</dbReference>
<gene>
    <name evidence="2" type="ORF">CVAR292_00741</name>
</gene>
<dbReference type="PANTHER" id="PTHR34301">
    <property type="entry name" value="DNA-BINDING PROTEIN-RELATED"/>
    <property type="match status" value="1"/>
</dbReference>
<sequence length="423" mass="46087">MPRRPKVTESRTIGVSDFVDHTRSIVLSDSRNSRRLLVYRFIWQSDSVSATVPNPFSPTFGASPRHWAGRRIILDDFTRALESGPGSPTRSMVISGARGIGKTALLTELEDIAATRGWIVLRASGRDNPVADLTDTVIPGKILELDPPSRRKVSGVSIAGLGSVSTSTSDPLQPVPTINTRLRELLALLESTGVLITVDEIQDADAEDITRLAVAYQDLVRDRMEVSLVVAGLPFGTDRLLNLPGTTFLRRAERYDLGPLTDEDAGDVIRHTTDGSGIEFTPEAVETAVDIAEGYPYLVQLIGYLCWETAQRKERTVIEAADVDRERSEAVQSMGAQVHFISLKEVPAGQRRYLSAMAELGDGPQSTADVAEALGKTAGSTSDVRARLIERDLIQPAGRGKVEFTLPHLGEWLRGPGTVRRVQ</sequence>
<name>A0A0X2NIV7_9CORY</name>
<reference evidence="3" key="1">
    <citation type="submission" date="2015-11" db="EMBL/GenBank/DDBJ databases">
        <authorList>
            <person name="Dugat-Bony E."/>
        </authorList>
    </citation>
    <scope>NUCLEOTIDE SEQUENCE [LARGE SCALE GENOMIC DNA]</scope>
    <source>
        <strain evidence="3">Mu292</strain>
    </source>
</reference>
<dbReference type="SUPFAM" id="SSF52540">
    <property type="entry name" value="P-loop containing nucleoside triphosphate hydrolases"/>
    <property type="match status" value="1"/>
</dbReference>
<dbReference type="InterPro" id="IPR027417">
    <property type="entry name" value="P-loop_NTPase"/>
</dbReference>